<proteinExistence type="predicted"/>
<dbReference type="EMBL" id="NBCO01000026">
    <property type="protein sequence ID" value="ORC86768.1"/>
    <property type="molecule type" value="Genomic_DNA"/>
</dbReference>
<evidence type="ECO:0000313" key="2">
    <source>
        <dbReference type="EMBL" id="ORC86768.1"/>
    </source>
</evidence>
<dbReference type="Proteomes" id="UP000192257">
    <property type="component" value="Unassembled WGS sequence"/>
</dbReference>
<reference evidence="2 3" key="1">
    <citation type="submission" date="2017-03" db="EMBL/GenBank/DDBJ databases">
        <title>An alternative strategy for trypanosome survival in the mammalian bloodstream revealed through genome and transcriptome analysis of the ubiquitous bovine parasite Trypanosoma (Megatrypanum) theileri.</title>
        <authorList>
            <person name="Kelly S."/>
            <person name="Ivens A."/>
            <person name="Mott A."/>
            <person name="O'Neill E."/>
            <person name="Emms D."/>
            <person name="Macleod O."/>
            <person name="Voorheis P."/>
            <person name="Matthews J."/>
            <person name="Matthews K."/>
            <person name="Carrington M."/>
        </authorList>
    </citation>
    <scope>NUCLEOTIDE SEQUENCE [LARGE SCALE GENOMIC DNA]</scope>
    <source>
        <strain evidence="2">Edinburgh</strain>
    </source>
</reference>
<evidence type="ECO:0000313" key="3">
    <source>
        <dbReference type="Proteomes" id="UP000192257"/>
    </source>
</evidence>
<dbReference type="VEuPathDB" id="TriTrypDB:TM35_000262200"/>
<protein>
    <submittedName>
        <fullName evidence="2">Uncharacterized protein</fullName>
    </submittedName>
</protein>
<dbReference type="RefSeq" id="XP_028880834.1">
    <property type="nucleotide sequence ID" value="XM_029027957.1"/>
</dbReference>
<feature type="chain" id="PRO_5012936308" evidence="1">
    <location>
        <begin position="31"/>
        <end position="95"/>
    </location>
</feature>
<keyword evidence="3" id="KW-1185">Reference proteome</keyword>
<dbReference type="AlphaFoldDB" id="A0A1X0NQI0"/>
<comment type="caution">
    <text evidence="2">The sequence shown here is derived from an EMBL/GenBank/DDBJ whole genome shotgun (WGS) entry which is preliminary data.</text>
</comment>
<feature type="non-terminal residue" evidence="2">
    <location>
        <position position="1"/>
    </location>
</feature>
<evidence type="ECO:0000256" key="1">
    <source>
        <dbReference type="SAM" id="SignalP"/>
    </source>
</evidence>
<sequence length="95" mass="11102">NNNGNSLLCIPQFILKSLLLIITITEEYRGHPHNHGEYPELIMDLLSIHNNNNKDTQRRSFLRIYTQIHQGKLQSRMNTIYGSVEILVKTTNKKR</sequence>
<accession>A0A1X0NQI0</accession>
<organism evidence="2 3">
    <name type="scientific">Trypanosoma theileri</name>
    <dbReference type="NCBI Taxonomy" id="67003"/>
    <lineage>
        <taxon>Eukaryota</taxon>
        <taxon>Discoba</taxon>
        <taxon>Euglenozoa</taxon>
        <taxon>Kinetoplastea</taxon>
        <taxon>Metakinetoplastina</taxon>
        <taxon>Trypanosomatida</taxon>
        <taxon>Trypanosomatidae</taxon>
        <taxon>Trypanosoma</taxon>
    </lineage>
</organism>
<name>A0A1X0NQI0_9TRYP</name>
<gene>
    <name evidence="2" type="ORF">TM35_000262200</name>
</gene>
<keyword evidence="1" id="KW-0732">Signal</keyword>
<feature type="signal peptide" evidence="1">
    <location>
        <begin position="1"/>
        <end position="30"/>
    </location>
</feature>
<dbReference type="GeneID" id="39987737"/>